<feature type="repeat" description="WD" evidence="11">
    <location>
        <begin position="56"/>
        <end position="104"/>
    </location>
</feature>
<dbReference type="GO" id="GO:0005737">
    <property type="term" value="C:cytoplasm"/>
    <property type="evidence" value="ECO:0007669"/>
    <property type="project" value="UniProtKB-SubCell"/>
</dbReference>
<dbReference type="GO" id="GO:0002098">
    <property type="term" value="P:tRNA wobble uridine modification"/>
    <property type="evidence" value="ECO:0007669"/>
    <property type="project" value="InterPro"/>
</dbReference>
<evidence type="ECO:0000256" key="10">
    <source>
        <dbReference type="ARBA" id="ARBA00023242"/>
    </source>
</evidence>
<feature type="repeat" description="WD" evidence="11">
    <location>
        <begin position="730"/>
        <end position="762"/>
    </location>
</feature>
<keyword evidence="10" id="KW-0539">Nucleus</keyword>
<evidence type="ECO:0000256" key="4">
    <source>
        <dbReference type="ARBA" id="ARBA00005881"/>
    </source>
</evidence>
<evidence type="ECO:0000256" key="5">
    <source>
        <dbReference type="ARBA" id="ARBA00020267"/>
    </source>
</evidence>
<evidence type="ECO:0000256" key="9">
    <source>
        <dbReference type="ARBA" id="ARBA00022737"/>
    </source>
</evidence>
<name>A0A433QH07_9FUNG</name>
<dbReference type="InterPro" id="IPR020472">
    <property type="entry name" value="WD40_PAC1"/>
</dbReference>
<evidence type="ECO:0000256" key="2">
    <source>
        <dbReference type="ARBA" id="ARBA00004496"/>
    </source>
</evidence>
<reference evidence="12 13" key="1">
    <citation type="journal article" date="2018" name="New Phytol.">
        <title>Phylogenomics of Endogonaceae and evolution of mycorrhizas within Mucoromycota.</title>
        <authorList>
            <person name="Chang Y."/>
            <person name="Desiro A."/>
            <person name="Na H."/>
            <person name="Sandor L."/>
            <person name="Lipzen A."/>
            <person name="Clum A."/>
            <person name="Barry K."/>
            <person name="Grigoriev I.V."/>
            <person name="Martin F.M."/>
            <person name="Stajich J.E."/>
            <person name="Smith M.E."/>
            <person name="Bonito G."/>
            <person name="Spatafora J.W."/>
        </authorList>
    </citation>
    <scope>NUCLEOTIDE SEQUENCE [LARGE SCALE GENOMIC DNA]</scope>
    <source>
        <strain evidence="12 13">AD002</strain>
    </source>
</reference>
<evidence type="ECO:0000256" key="6">
    <source>
        <dbReference type="ARBA" id="ARBA00022490"/>
    </source>
</evidence>
<evidence type="ECO:0000256" key="7">
    <source>
        <dbReference type="ARBA" id="ARBA00022574"/>
    </source>
</evidence>
<keyword evidence="9" id="KW-0677">Repeat</keyword>
<dbReference type="EMBL" id="RBNJ01005661">
    <property type="protein sequence ID" value="RUS29085.1"/>
    <property type="molecule type" value="Genomic_DNA"/>
</dbReference>
<comment type="similarity">
    <text evidence="4">Belongs to the WD repeat ELP2 family.</text>
</comment>
<keyword evidence="6" id="KW-0963">Cytoplasm</keyword>
<dbReference type="Pfam" id="PF00400">
    <property type="entry name" value="WD40"/>
    <property type="match status" value="5"/>
</dbReference>
<dbReference type="InterPro" id="IPR015943">
    <property type="entry name" value="WD40/YVTN_repeat-like_dom_sf"/>
</dbReference>
<keyword evidence="7 11" id="KW-0853">WD repeat</keyword>
<evidence type="ECO:0000256" key="8">
    <source>
        <dbReference type="ARBA" id="ARBA00022694"/>
    </source>
</evidence>
<comment type="caution">
    <text evidence="12">The sequence shown here is derived from an EMBL/GenBank/DDBJ whole genome shotgun (WGS) entry which is preliminary data.</text>
</comment>
<dbReference type="GO" id="GO:0033588">
    <property type="term" value="C:elongator holoenzyme complex"/>
    <property type="evidence" value="ECO:0007669"/>
    <property type="project" value="InterPro"/>
</dbReference>
<dbReference type="UniPathway" id="UPA00988"/>
<dbReference type="SUPFAM" id="SSF50978">
    <property type="entry name" value="WD40 repeat-like"/>
    <property type="match status" value="2"/>
</dbReference>
<dbReference type="SMART" id="SM00320">
    <property type="entry name" value="WD40"/>
    <property type="match status" value="10"/>
</dbReference>
<gene>
    <name evidence="12" type="ORF">BC938DRAFT_481080</name>
</gene>
<accession>A0A433QH07</accession>
<protein>
    <recommendedName>
        <fullName evidence="5">Elongator complex protein 2</fullName>
    </recommendedName>
</protein>
<keyword evidence="13" id="KW-1185">Reference proteome</keyword>
<dbReference type="InterPro" id="IPR036322">
    <property type="entry name" value="WD40_repeat_dom_sf"/>
</dbReference>
<feature type="repeat" description="WD" evidence="11">
    <location>
        <begin position="456"/>
        <end position="487"/>
    </location>
</feature>
<comment type="subcellular location">
    <subcellularLocation>
        <location evidence="2">Cytoplasm</location>
    </subcellularLocation>
    <subcellularLocation>
        <location evidence="1">Nucleus</location>
    </subcellularLocation>
</comment>
<dbReference type="GO" id="GO:0005634">
    <property type="term" value="C:nucleus"/>
    <property type="evidence" value="ECO:0007669"/>
    <property type="project" value="UniProtKB-SubCell"/>
</dbReference>
<dbReference type="InterPro" id="IPR037289">
    <property type="entry name" value="Elp2"/>
</dbReference>
<dbReference type="Proteomes" id="UP000274822">
    <property type="component" value="Unassembled WGS sequence"/>
</dbReference>
<dbReference type="PROSITE" id="PS50082">
    <property type="entry name" value="WD_REPEATS_2"/>
    <property type="match status" value="4"/>
</dbReference>
<sequence length="814" mass="89363">MVLTAKATAEFISVGCNRITQAAAWGIDGLVAFGTHHAVALYYPQDPQCRGIVATLPGHTGRVNCVEFINRGNELDQTNVAIVSGSADKTVKIWKLAKGRKWVNSATLTGHTGGIDAIGCMRAPSIAGEPDLLATGSGDGTIRVWERRVVDDETDEVTCVQVIQCGVKYPLSLAISYLPGSNVPILASGTTDKHITIYISQRDPSSSPSVAQFVRSLALQGHDNWVRSLAFATYTPPPRGTYHAPSPNPHHTMREGDLLLASASQDKYIRLWRVAVQGGTAEEGRKKAEASGGFTKDMLEALEESVLLGESVQLSTKAHVVDVDIASENESQKKQRYNIMFEALLMGHDDWVFSVGWQKPMLVQGQDGVKRYHQPMALVSASSDKSMMIWRPDTETGVWLNQVRVGEIGGTLGFYGGLFGPDGRFILAHGYNGAFHLWKNIGTDEDGNDWQPQVTTSGHFKDVQSLSWDPMHQYLVSVSLDQTARLFAPWEHTATDGRPATTWHEIGRPQIHGYDIQCIAFVNRWEYVSGADEKVIRVFDAPKTFVENLSNISGLSDLVGEGEKRPLGANLPALGLSNKAVFEGEAESMANSEVDYLRGQSYAPAPSLLADHLTHPPFEEYLLQHSLWPEVEKLYGHGYEIISVGASHDGKLVASACKAALPEHAIIRLFETSKWKELPNPLASHSLTVTQTKFSHDDRFLLSVSRDRLWSLFERVLGDDANPYKLVAQNKSHARIIWDCSWSHDGKLFATGSRDKTVKIWSQTGETSSAWSCLATIKLSEAVTAVDLAPFLIHGGQVIYMILFGMACKIACIE</sequence>
<evidence type="ECO:0000256" key="3">
    <source>
        <dbReference type="ARBA" id="ARBA00005043"/>
    </source>
</evidence>
<dbReference type="AlphaFoldDB" id="A0A433QH07"/>
<keyword evidence="8" id="KW-0819">tRNA processing</keyword>
<dbReference type="Gene3D" id="2.130.10.10">
    <property type="entry name" value="YVTN repeat-like/Quinoprotein amine dehydrogenase"/>
    <property type="match status" value="3"/>
</dbReference>
<evidence type="ECO:0000313" key="12">
    <source>
        <dbReference type="EMBL" id="RUS29085.1"/>
    </source>
</evidence>
<evidence type="ECO:0000256" key="11">
    <source>
        <dbReference type="PROSITE-ProRule" id="PRU00221"/>
    </source>
</evidence>
<dbReference type="FunFam" id="2.130.10.10:FF:000400">
    <property type="entry name" value="Elongator acetyltransferase complex subunit 2"/>
    <property type="match status" value="1"/>
</dbReference>
<proteinExistence type="inferred from homology"/>
<evidence type="ECO:0000313" key="13">
    <source>
        <dbReference type="Proteomes" id="UP000274822"/>
    </source>
</evidence>
<dbReference type="PROSITE" id="PS50294">
    <property type="entry name" value="WD_REPEATS_REGION"/>
    <property type="match status" value="1"/>
</dbReference>
<dbReference type="PANTHER" id="PTHR44111">
    <property type="entry name" value="ELONGATOR COMPLEX PROTEIN 2"/>
    <property type="match status" value="1"/>
</dbReference>
<evidence type="ECO:0000256" key="1">
    <source>
        <dbReference type="ARBA" id="ARBA00004123"/>
    </source>
</evidence>
<comment type="pathway">
    <text evidence="3">tRNA modification; 5-methoxycarbonylmethyl-2-thiouridine-tRNA biosynthesis.</text>
</comment>
<feature type="repeat" description="WD" evidence="11">
    <location>
        <begin position="132"/>
        <end position="146"/>
    </location>
</feature>
<organism evidence="12 13">
    <name type="scientific">Jimgerdemannia flammicorona</name>
    <dbReference type="NCBI Taxonomy" id="994334"/>
    <lineage>
        <taxon>Eukaryota</taxon>
        <taxon>Fungi</taxon>
        <taxon>Fungi incertae sedis</taxon>
        <taxon>Mucoromycota</taxon>
        <taxon>Mucoromycotina</taxon>
        <taxon>Endogonomycetes</taxon>
        <taxon>Endogonales</taxon>
        <taxon>Endogonaceae</taxon>
        <taxon>Jimgerdemannia</taxon>
    </lineage>
</organism>
<dbReference type="PRINTS" id="PR00320">
    <property type="entry name" value="GPROTEINBRPT"/>
</dbReference>
<dbReference type="InterPro" id="IPR001680">
    <property type="entry name" value="WD40_rpt"/>
</dbReference>
<dbReference type="PANTHER" id="PTHR44111:SF1">
    <property type="entry name" value="ELONGATOR COMPLEX PROTEIN 2"/>
    <property type="match status" value="1"/>
</dbReference>